<evidence type="ECO:0000313" key="3">
    <source>
        <dbReference type="EMBL" id="KAK3170181.1"/>
    </source>
</evidence>
<evidence type="ECO:0000256" key="2">
    <source>
        <dbReference type="SAM" id="Phobius"/>
    </source>
</evidence>
<keyword evidence="4" id="KW-1185">Reference proteome</keyword>
<evidence type="ECO:0000256" key="1">
    <source>
        <dbReference type="SAM" id="MobiDB-lite"/>
    </source>
</evidence>
<comment type="caution">
    <text evidence="3">The sequence shown here is derived from an EMBL/GenBank/DDBJ whole genome shotgun (WGS) entry which is preliminary data.</text>
</comment>
<accession>A0AAD9Z3C4</accession>
<name>A0AAD9Z3C4_9LECA</name>
<dbReference type="AlphaFoldDB" id="A0AAD9Z3C4"/>
<organism evidence="3 4">
    <name type="scientific">Lepraria neglecta</name>
    <dbReference type="NCBI Taxonomy" id="209136"/>
    <lineage>
        <taxon>Eukaryota</taxon>
        <taxon>Fungi</taxon>
        <taxon>Dikarya</taxon>
        <taxon>Ascomycota</taxon>
        <taxon>Pezizomycotina</taxon>
        <taxon>Lecanoromycetes</taxon>
        <taxon>OSLEUM clade</taxon>
        <taxon>Lecanoromycetidae</taxon>
        <taxon>Lecanorales</taxon>
        <taxon>Lecanorineae</taxon>
        <taxon>Stereocaulaceae</taxon>
        <taxon>Lepraria</taxon>
    </lineage>
</organism>
<protein>
    <submittedName>
        <fullName evidence="3">Uncharacterized protein</fullName>
    </submittedName>
</protein>
<dbReference type="EMBL" id="JASNWA010000009">
    <property type="protein sequence ID" value="KAK3170181.1"/>
    <property type="molecule type" value="Genomic_DNA"/>
</dbReference>
<feature type="transmembrane region" description="Helical" evidence="2">
    <location>
        <begin position="94"/>
        <end position="115"/>
    </location>
</feature>
<gene>
    <name evidence="3" type="ORF">OEA41_009567</name>
</gene>
<feature type="compositionally biased region" description="Polar residues" evidence="1">
    <location>
        <begin position="1"/>
        <end position="10"/>
    </location>
</feature>
<proteinExistence type="predicted"/>
<dbReference type="Proteomes" id="UP001276659">
    <property type="component" value="Unassembled WGS sequence"/>
</dbReference>
<sequence length="130" mass="13942">MLSLEINQTPAGLEAVPDTSGIEATPAGLEAVPDTSGIEATPAERYEKSTPQTMPGPEKEVDYTADREVTSQNDGSSNLNGLFAISPLRKGKKYWFLTAAVALIVIVVIAIAVPLGMRKRKPLTSYVRKL</sequence>
<feature type="region of interest" description="Disordered" evidence="1">
    <location>
        <begin position="1"/>
        <end position="60"/>
    </location>
</feature>
<reference evidence="3" key="1">
    <citation type="submission" date="2022-11" db="EMBL/GenBank/DDBJ databases">
        <title>Chromosomal genome sequence assembly and mating type (MAT) locus characterization of the leprose asexual lichenized fungus Lepraria neglecta (Nyl.) Erichsen.</title>
        <authorList>
            <person name="Allen J.L."/>
            <person name="Pfeffer B."/>
        </authorList>
    </citation>
    <scope>NUCLEOTIDE SEQUENCE</scope>
    <source>
        <strain evidence="3">Allen 5258</strain>
    </source>
</reference>
<keyword evidence="2" id="KW-1133">Transmembrane helix</keyword>
<keyword evidence="2" id="KW-0812">Transmembrane</keyword>
<keyword evidence="2" id="KW-0472">Membrane</keyword>
<evidence type="ECO:0000313" key="4">
    <source>
        <dbReference type="Proteomes" id="UP001276659"/>
    </source>
</evidence>